<reference evidence="1" key="1">
    <citation type="submission" date="2017-07" db="EMBL/GenBank/DDBJ databases">
        <authorList>
            <person name="Mikheyev A."/>
            <person name="Grau M."/>
        </authorList>
    </citation>
    <scope>NUCLEOTIDE SEQUENCE</scope>
    <source>
        <tissue evidence="1">Venom_gland</tissue>
    </source>
</reference>
<proteinExistence type="predicted"/>
<dbReference type="AlphaFoldDB" id="A0A2D4J4U0"/>
<name>A0A2D4J4U0_MICLE</name>
<accession>A0A2D4J4U0</accession>
<evidence type="ECO:0000313" key="1">
    <source>
        <dbReference type="EMBL" id="LAA91495.1"/>
    </source>
</evidence>
<sequence length="123" mass="13958">MNYNCDTSRFLKCTESKLRNILFSFLASKVLPTVPALRSKMIMPPFYIKISMILPNKISITNMVNIIKTLNNFQKGANQKMISNQIFLLLSKIEPNISKLAVNVSKLSSKFIFRLLMILGAIS</sequence>
<dbReference type="EMBL" id="IACK01146180">
    <property type="protein sequence ID" value="LAA91495.1"/>
    <property type="molecule type" value="Transcribed_RNA"/>
</dbReference>
<organism evidence="1">
    <name type="scientific">Micrurus lemniscatus lemniscatus</name>
    <dbReference type="NCBI Taxonomy" id="129467"/>
    <lineage>
        <taxon>Eukaryota</taxon>
        <taxon>Metazoa</taxon>
        <taxon>Chordata</taxon>
        <taxon>Craniata</taxon>
        <taxon>Vertebrata</taxon>
        <taxon>Euteleostomi</taxon>
        <taxon>Lepidosauria</taxon>
        <taxon>Squamata</taxon>
        <taxon>Bifurcata</taxon>
        <taxon>Unidentata</taxon>
        <taxon>Episquamata</taxon>
        <taxon>Toxicofera</taxon>
        <taxon>Serpentes</taxon>
        <taxon>Colubroidea</taxon>
        <taxon>Elapidae</taxon>
        <taxon>Elapinae</taxon>
        <taxon>Micrurus</taxon>
    </lineage>
</organism>
<reference evidence="1" key="2">
    <citation type="submission" date="2017-11" db="EMBL/GenBank/DDBJ databases">
        <title>Coralsnake Venomics: Analyses of Venom Gland Transcriptomes and Proteomes of Six Brazilian Taxa.</title>
        <authorList>
            <person name="Aird S.D."/>
            <person name="Jorge da Silva N."/>
            <person name="Qiu L."/>
            <person name="Villar-Briones A."/>
            <person name="Aparecida-Saddi V."/>
            <person name="Campos-Telles M.P."/>
            <person name="Grau M."/>
            <person name="Mikheyev A.S."/>
        </authorList>
    </citation>
    <scope>NUCLEOTIDE SEQUENCE</scope>
    <source>
        <tissue evidence="1">Venom_gland</tissue>
    </source>
</reference>
<protein>
    <submittedName>
        <fullName evidence="1">Uncharacterized protein</fullName>
    </submittedName>
</protein>